<evidence type="ECO:0000313" key="2">
    <source>
        <dbReference type="EMBL" id="MED3561535.1"/>
    </source>
</evidence>
<feature type="transmembrane region" description="Helical" evidence="1">
    <location>
        <begin position="12"/>
        <end position="32"/>
    </location>
</feature>
<keyword evidence="1" id="KW-0472">Membrane</keyword>
<keyword evidence="3" id="KW-1185">Reference proteome</keyword>
<reference evidence="2 3" key="1">
    <citation type="submission" date="2023-03" db="EMBL/GenBank/DDBJ databases">
        <title>Bacillus Genome Sequencing.</title>
        <authorList>
            <person name="Dunlap C."/>
        </authorList>
    </citation>
    <scope>NUCLEOTIDE SEQUENCE [LARGE SCALE GENOMIC DNA]</scope>
    <source>
        <strain evidence="2 3">B-14544</strain>
    </source>
</reference>
<dbReference type="RefSeq" id="WP_327966419.1">
    <property type="nucleotide sequence ID" value="NZ_JARMQG010000032.1"/>
</dbReference>
<organism evidence="2 3">
    <name type="scientific">Bacillus xiapuensis</name>
    <dbReference type="NCBI Taxonomy" id="2014075"/>
    <lineage>
        <taxon>Bacteria</taxon>
        <taxon>Bacillati</taxon>
        <taxon>Bacillota</taxon>
        <taxon>Bacilli</taxon>
        <taxon>Bacillales</taxon>
        <taxon>Bacillaceae</taxon>
        <taxon>Bacillus</taxon>
    </lineage>
</organism>
<sequence>MPKKHLKTLIVFKQAAFFGIGAGMLIVLFSFFANGYNPNYSLTAVGFGIIVAFIIVFGFGMSLSLMEEYTVNCKGKTSSISDLKKSKVVPLKRVQYSQDQKPDLQRFIISE</sequence>
<comment type="caution">
    <text evidence="2">The sequence shown here is derived from an EMBL/GenBank/DDBJ whole genome shotgun (WGS) entry which is preliminary data.</text>
</comment>
<keyword evidence="1" id="KW-1133">Transmembrane helix</keyword>
<feature type="transmembrane region" description="Helical" evidence="1">
    <location>
        <begin position="44"/>
        <end position="66"/>
    </location>
</feature>
<name>A0ABU6N5X9_9BACI</name>
<dbReference type="EMBL" id="JARMQG010000032">
    <property type="protein sequence ID" value="MED3561535.1"/>
    <property type="molecule type" value="Genomic_DNA"/>
</dbReference>
<proteinExistence type="predicted"/>
<dbReference type="Proteomes" id="UP001330749">
    <property type="component" value="Unassembled WGS sequence"/>
</dbReference>
<gene>
    <name evidence="2" type="ORF">P4447_03090</name>
</gene>
<accession>A0ABU6N5X9</accession>
<protein>
    <submittedName>
        <fullName evidence="2">Uncharacterized protein</fullName>
    </submittedName>
</protein>
<keyword evidence="1" id="KW-0812">Transmembrane</keyword>
<evidence type="ECO:0000256" key="1">
    <source>
        <dbReference type="SAM" id="Phobius"/>
    </source>
</evidence>
<evidence type="ECO:0000313" key="3">
    <source>
        <dbReference type="Proteomes" id="UP001330749"/>
    </source>
</evidence>